<reference evidence="1 2" key="1">
    <citation type="submission" date="2020-09" db="EMBL/GenBank/DDBJ databases">
        <title>Paenibacillus sp. CAU 1523 isolated from sand of Haeundae Beach.</title>
        <authorList>
            <person name="Kim W."/>
        </authorList>
    </citation>
    <scope>NUCLEOTIDE SEQUENCE [LARGE SCALE GENOMIC DNA]</scope>
    <source>
        <strain evidence="1 2">CAU 1523</strain>
    </source>
</reference>
<dbReference type="RefSeq" id="WP_192027452.1">
    <property type="nucleotide sequence ID" value="NZ_JACYTN010000047.1"/>
</dbReference>
<dbReference type="EMBL" id="JACYTN010000047">
    <property type="protein sequence ID" value="MBD8501249.1"/>
    <property type="molecule type" value="Genomic_DNA"/>
</dbReference>
<keyword evidence="2" id="KW-1185">Reference proteome</keyword>
<sequence length="55" mass="6467">MADNDEQWLERALTRERESLDAGSGVMGELFKQYDQAAREIRISVNDFLVRYEDE</sequence>
<evidence type="ECO:0000313" key="2">
    <source>
        <dbReference type="Proteomes" id="UP000634529"/>
    </source>
</evidence>
<comment type="caution">
    <text evidence="1">The sequence shown here is derived from an EMBL/GenBank/DDBJ whole genome shotgun (WGS) entry which is preliminary data.</text>
</comment>
<proteinExistence type="predicted"/>
<organism evidence="1 2">
    <name type="scientific">Paenibacillus arenosi</name>
    <dbReference type="NCBI Taxonomy" id="2774142"/>
    <lineage>
        <taxon>Bacteria</taxon>
        <taxon>Bacillati</taxon>
        <taxon>Bacillota</taxon>
        <taxon>Bacilli</taxon>
        <taxon>Bacillales</taxon>
        <taxon>Paenibacillaceae</taxon>
        <taxon>Paenibacillus</taxon>
    </lineage>
</organism>
<dbReference type="Proteomes" id="UP000634529">
    <property type="component" value="Unassembled WGS sequence"/>
</dbReference>
<name>A0ABR9B4F2_9BACL</name>
<evidence type="ECO:0000313" key="1">
    <source>
        <dbReference type="EMBL" id="MBD8501249.1"/>
    </source>
</evidence>
<gene>
    <name evidence="1" type="ORF">IFO66_23535</name>
</gene>
<accession>A0ABR9B4F2</accession>
<protein>
    <submittedName>
        <fullName evidence="1">Uncharacterized protein</fullName>
    </submittedName>
</protein>